<evidence type="ECO:0000313" key="1">
    <source>
        <dbReference type="EMBL" id="GAM62392.1"/>
    </source>
</evidence>
<organism evidence="1">
    <name type="scientific">Vibrio ishigakensis</name>
    <dbReference type="NCBI Taxonomy" id="1481914"/>
    <lineage>
        <taxon>Bacteria</taxon>
        <taxon>Pseudomonadati</taxon>
        <taxon>Pseudomonadota</taxon>
        <taxon>Gammaproteobacteria</taxon>
        <taxon>Vibrionales</taxon>
        <taxon>Vibrionaceae</taxon>
        <taxon>Vibrio</taxon>
    </lineage>
</organism>
<proteinExistence type="predicted"/>
<reference evidence="1" key="1">
    <citation type="submission" date="2015-01" db="EMBL/GenBank/DDBJ databases">
        <title>Vibrio sp. C5 JCM 19232 whole genome shotgun sequence.</title>
        <authorList>
            <person name="Sawabe T."/>
            <person name="Meirelles P."/>
            <person name="Feng G."/>
            <person name="Sayaka M."/>
            <person name="Hattori M."/>
            <person name="Ohkuma M."/>
        </authorList>
    </citation>
    <scope>NUCLEOTIDE SEQUENCE [LARGE SCALE GENOMIC DNA]</scope>
    <source>
        <strain evidence="1">JCM19232</strain>
    </source>
</reference>
<protein>
    <submittedName>
        <fullName evidence="1">Anaerobic dimethyl sulfoxide reductase chain B</fullName>
    </submittedName>
</protein>
<reference evidence="1" key="2">
    <citation type="submission" date="2015-01" db="EMBL/GenBank/DDBJ databases">
        <authorList>
            <consortium name="NBRP consortium"/>
            <person name="Sawabe T."/>
            <person name="Meirelles P."/>
            <person name="Feng G."/>
            <person name="Sayaka M."/>
            <person name="Hattori M."/>
            <person name="Ohkuma M."/>
        </authorList>
    </citation>
    <scope>NUCLEOTIDE SEQUENCE [LARGE SCALE GENOMIC DNA]</scope>
    <source>
        <strain evidence="1">JCM19232</strain>
    </source>
</reference>
<comment type="caution">
    <text evidence="1">The sequence shown here is derived from an EMBL/GenBank/DDBJ whole genome shotgun (WGS) entry which is preliminary data.</text>
</comment>
<dbReference type="Proteomes" id="UP000031670">
    <property type="component" value="Unassembled WGS sequence"/>
</dbReference>
<name>A0A0B8PCV6_9VIBR</name>
<accession>A0A0B8PCV6</accession>
<sequence length="66" mass="7112">MCVTSCPLRALEFGEINELRAKYGTNADVAPLPHSTQTLPNIVIKLNKNSKPTGDTSGFLANPKEV</sequence>
<dbReference type="AlphaFoldDB" id="A0A0B8PCV6"/>
<dbReference type="SUPFAM" id="SSF54862">
    <property type="entry name" value="4Fe-4S ferredoxins"/>
    <property type="match status" value="1"/>
</dbReference>
<dbReference type="EMBL" id="BBSA01000005">
    <property type="protein sequence ID" value="GAM62392.1"/>
    <property type="molecule type" value="Genomic_DNA"/>
</dbReference>
<gene>
    <name evidence="1" type="ORF">JCM19232_5356</name>
</gene>